<comment type="caution">
    <text evidence="2">The sequence shown here is derived from an EMBL/GenBank/DDBJ whole genome shotgun (WGS) entry which is preliminary data.</text>
</comment>
<organism evidence="2">
    <name type="scientific">candidate division TA06 bacterium ADurb.Bin131</name>
    <dbReference type="NCBI Taxonomy" id="1852827"/>
    <lineage>
        <taxon>Bacteria</taxon>
        <taxon>Bacteria division TA06</taxon>
    </lineage>
</organism>
<name>A0A1V6C4V5_UNCT6</name>
<protein>
    <submittedName>
        <fullName evidence="2">Epoxyqueuosine reductase</fullName>
    </submittedName>
</protein>
<evidence type="ECO:0000259" key="1">
    <source>
        <dbReference type="PROSITE" id="PS51379"/>
    </source>
</evidence>
<reference evidence="2" key="1">
    <citation type="submission" date="2017-02" db="EMBL/GenBank/DDBJ databases">
        <title>Delving into the versatile metabolic prowess of the omnipresent phylum Bacteroidetes.</title>
        <authorList>
            <person name="Nobu M.K."/>
            <person name="Mei R."/>
            <person name="Narihiro T."/>
            <person name="Kuroda K."/>
            <person name="Liu W.-T."/>
        </authorList>
    </citation>
    <scope>NUCLEOTIDE SEQUENCE</scope>
    <source>
        <strain evidence="2">ADurb.Bin131</strain>
    </source>
</reference>
<dbReference type="Proteomes" id="UP000485562">
    <property type="component" value="Unassembled WGS sequence"/>
</dbReference>
<dbReference type="PANTHER" id="PTHR42827">
    <property type="entry name" value="IRON-SULFUR CLUSTER-BINDING PROTEIN-RELATED"/>
    <property type="match status" value="1"/>
</dbReference>
<gene>
    <name evidence="2" type="primary">queG_3</name>
    <name evidence="2" type="ORF">BWX89_01512</name>
</gene>
<accession>A0A1V6C4V5</accession>
<dbReference type="PANTHER" id="PTHR42827:SF1">
    <property type="entry name" value="IRON-SULFUR CLUSTER-BINDING PROTEIN"/>
    <property type="match status" value="1"/>
</dbReference>
<evidence type="ECO:0000313" key="2">
    <source>
        <dbReference type="EMBL" id="OQB71952.1"/>
    </source>
</evidence>
<dbReference type="PROSITE" id="PS51379">
    <property type="entry name" value="4FE4S_FER_2"/>
    <property type="match status" value="1"/>
</dbReference>
<sequence length="299" mass="33754">MITSEKVKNAAKKFGADLVGIASMDRFEGAPKQMDPRYINPDAKALIVIGLRIPRGALRGIEEGTYFLSYSSQAYGSINMIYNPFILYHLTRYIEDHGYEATPIPNDYYDWPAIEYHSGKLKENWSKPVSPEKPAPDVFIHFRIAAFCAGLGEIGYSKIFLTPEFGPRQRFACILTDAPLKPDPLVEPGTICDRCMMCVKECSAGAISTKETIKIKVAGKQLEWGKLDIEACSKGFQGMKPYTRYNPFIGEPSPAILYSRAIEGGRGCIRACMIHLEKQGKTRNRFKEPFRKRKTWQME</sequence>
<dbReference type="InterPro" id="IPR017896">
    <property type="entry name" value="4Fe4S_Fe-S-bd"/>
</dbReference>
<feature type="domain" description="4Fe-4S ferredoxin-type" evidence="1">
    <location>
        <begin position="182"/>
        <end position="212"/>
    </location>
</feature>
<dbReference type="AlphaFoldDB" id="A0A1V6C4V5"/>
<proteinExistence type="predicted"/>
<dbReference type="EMBL" id="MWDQ01000146">
    <property type="protein sequence ID" value="OQB71952.1"/>
    <property type="molecule type" value="Genomic_DNA"/>
</dbReference>